<name>A0A2U2BW66_9PROT</name>
<evidence type="ECO:0000256" key="1">
    <source>
        <dbReference type="SAM" id="MobiDB-lite"/>
    </source>
</evidence>
<evidence type="ECO:0000313" key="4">
    <source>
        <dbReference type="Proteomes" id="UP000245168"/>
    </source>
</evidence>
<reference evidence="4" key="1">
    <citation type="submission" date="2018-05" db="EMBL/GenBank/DDBJ databases">
        <authorList>
            <person name="Liu B.-T."/>
        </authorList>
    </citation>
    <scope>NUCLEOTIDE SEQUENCE [LARGE SCALE GENOMIC DNA]</scope>
    <source>
        <strain evidence="4">WD6-1</strain>
    </source>
</reference>
<organism evidence="3 4">
    <name type="scientific">Marinicauda salina</name>
    <dbReference type="NCBI Taxonomy" id="2135793"/>
    <lineage>
        <taxon>Bacteria</taxon>
        <taxon>Pseudomonadati</taxon>
        <taxon>Pseudomonadota</taxon>
        <taxon>Alphaproteobacteria</taxon>
        <taxon>Maricaulales</taxon>
        <taxon>Maricaulaceae</taxon>
        <taxon>Marinicauda</taxon>
    </lineage>
</organism>
<keyword evidence="2" id="KW-0732">Signal</keyword>
<protein>
    <submittedName>
        <fullName evidence="3">Uncharacterized protein</fullName>
    </submittedName>
</protein>
<keyword evidence="4" id="KW-1185">Reference proteome</keyword>
<feature type="signal peptide" evidence="2">
    <location>
        <begin position="1"/>
        <end position="20"/>
    </location>
</feature>
<feature type="region of interest" description="Disordered" evidence="1">
    <location>
        <begin position="117"/>
        <end position="146"/>
    </location>
</feature>
<dbReference type="EMBL" id="QEXV01000001">
    <property type="protein sequence ID" value="PWE18237.1"/>
    <property type="molecule type" value="Genomic_DNA"/>
</dbReference>
<dbReference type="RefSeq" id="WP_109251511.1">
    <property type="nucleotide sequence ID" value="NZ_QEXV01000001.1"/>
</dbReference>
<feature type="compositionally biased region" description="Acidic residues" evidence="1">
    <location>
        <begin position="132"/>
        <end position="146"/>
    </location>
</feature>
<comment type="caution">
    <text evidence="3">The sequence shown here is derived from an EMBL/GenBank/DDBJ whole genome shotgun (WGS) entry which is preliminary data.</text>
</comment>
<accession>A0A2U2BW66</accession>
<feature type="chain" id="PRO_5015458514" evidence="2">
    <location>
        <begin position="21"/>
        <end position="146"/>
    </location>
</feature>
<dbReference type="Proteomes" id="UP000245168">
    <property type="component" value="Unassembled WGS sequence"/>
</dbReference>
<gene>
    <name evidence="3" type="ORF">DDZ18_01110</name>
</gene>
<evidence type="ECO:0000313" key="3">
    <source>
        <dbReference type="EMBL" id="PWE18237.1"/>
    </source>
</evidence>
<proteinExistence type="predicted"/>
<evidence type="ECO:0000256" key="2">
    <source>
        <dbReference type="SAM" id="SignalP"/>
    </source>
</evidence>
<dbReference type="AlphaFoldDB" id="A0A2U2BW66"/>
<sequence>MRRTLLTAALAAGVTAAAQAEHHDHPLAGAWDVGDGRTLTILPEGYAVGVYGNVAMHILEVAMEGDHLVISGLVPPPGAAPCETDGVYGWSIEDEVLELTVVDDACANRAEALDGAAFARRTPPAPPTAAGEVDDSADDGAGEGDG</sequence>